<evidence type="ECO:0000313" key="1">
    <source>
        <dbReference type="EMBL" id="VDR28757.1"/>
    </source>
</evidence>
<proteinExistence type="predicted"/>
<reference evidence="1 2" key="1">
    <citation type="submission" date="2018-12" db="EMBL/GenBank/DDBJ databases">
        <authorList>
            <consortium name="Pathogen Informatics"/>
        </authorList>
    </citation>
    <scope>NUCLEOTIDE SEQUENCE [LARGE SCALE GENOMIC DNA]</scope>
    <source>
        <strain evidence="1 2">NCTC13098</strain>
    </source>
</reference>
<name>A0A3P8K046_RAOTE</name>
<protein>
    <submittedName>
        <fullName evidence="1">Biofilm formation regulatory protein BssR</fullName>
    </submittedName>
</protein>
<accession>A0A3P8K046</accession>
<dbReference type="Pfam" id="PF10799">
    <property type="entry name" value="YliH"/>
    <property type="match status" value="1"/>
</dbReference>
<dbReference type="Proteomes" id="UP000274346">
    <property type="component" value="Chromosome"/>
</dbReference>
<dbReference type="AlphaFoldDB" id="A0A3P8K046"/>
<gene>
    <name evidence="1" type="ORF">NCTC13098_05144</name>
</gene>
<dbReference type="InterPro" id="IPR020359">
    <property type="entry name" value="Biofilm_regulator_BssR"/>
</dbReference>
<evidence type="ECO:0000313" key="2">
    <source>
        <dbReference type="Proteomes" id="UP000274346"/>
    </source>
</evidence>
<dbReference type="EMBL" id="LR131271">
    <property type="protein sequence ID" value="VDR28757.1"/>
    <property type="molecule type" value="Genomic_DNA"/>
</dbReference>
<dbReference type="KEGG" id="rtg:NCTC13098_05144"/>
<sequence length="77" mass="8640">MMTVDRLYRNLLNKLINANIDLDAYLQLRKAKGYMSVSENEHLRDNLFELCRELREGCAAIAARRYAGGKGSSSSSG</sequence>
<organism evidence="1 2">
    <name type="scientific">Raoultella terrigena</name>
    <name type="common">Klebsiella terrigena</name>
    <dbReference type="NCBI Taxonomy" id="577"/>
    <lineage>
        <taxon>Bacteria</taxon>
        <taxon>Pseudomonadati</taxon>
        <taxon>Pseudomonadota</taxon>
        <taxon>Gammaproteobacteria</taxon>
        <taxon>Enterobacterales</taxon>
        <taxon>Enterobacteriaceae</taxon>
        <taxon>Klebsiella/Raoultella group</taxon>
        <taxon>Raoultella</taxon>
    </lineage>
</organism>